<comment type="caution">
    <text evidence="4">The sequence shown here is derived from an EMBL/GenBank/DDBJ whole genome shotgun (WGS) entry which is preliminary data.</text>
</comment>
<dbReference type="Gene3D" id="1.10.10.10">
    <property type="entry name" value="Winged helix-like DNA-binding domain superfamily/Winged helix DNA-binding domain"/>
    <property type="match status" value="1"/>
</dbReference>
<dbReference type="Pfam" id="PF13185">
    <property type="entry name" value="GAF_2"/>
    <property type="match status" value="1"/>
</dbReference>
<evidence type="ECO:0000313" key="5">
    <source>
        <dbReference type="Proteomes" id="UP000281726"/>
    </source>
</evidence>
<dbReference type="SMART" id="SM01012">
    <property type="entry name" value="ANTAR"/>
    <property type="match status" value="1"/>
</dbReference>
<protein>
    <submittedName>
        <fullName evidence="4">ANTAR domain-containing protein</fullName>
    </submittedName>
</protein>
<keyword evidence="2" id="KW-0804">Transcription</keyword>
<keyword evidence="5" id="KW-1185">Reference proteome</keyword>
<name>A0A3A9YY97_9ACTN</name>
<organism evidence="4 5">
    <name type="scientific">Micromonospora endolithica</name>
    <dbReference type="NCBI Taxonomy" id="230091"/>
    <lineage>
        <taxon>Bacteria</taxon>
        <taxon>Bacillati</taxon>
        <taxon>Actinomycetota</taxon>
        <taxon>Actinomycetes</taxon>
        <taxon>Micromonosporales</taxon>
        <taxon>Micromonosporaceae</taxon>
        <taxon>Micromonospora</taxon>
    </lineage>
</organism>
<evidence type="ECO:0000256" key="2">
    <source>
        <dbReference type="ARBA" id="ARBA00023163"/>
    </source>
</evidence>
<keyword evidence="1" id="KW-0805">Transcription regulation</keyword>
<sequence>MQAVDDRVSYLRNLILRRAPGPDGRDDLLRRVCDVAARELSASGAGISVMTEDGIRAVTAASDPASERLEELQSMFGEGPCVDAYTSRRPVLISDLGDLMAKEGGRWPFYAPAAHADGLRAVFAFPLQIGAAHLGVLDVFRDRAGRLTATEFADALTFADVTVTALLDRQEQAESSGIVDIDDDAAEYRAELFQAQGMVMVQLGIPLGQAMARIRAHAYAENRRLSDVTRDIVARRLRLDRDGPQPGGSP</sequence>
<dbReference type="PROSITE" id="PS50921">
    <property type="entry name" value="ANTAR"/>
    <property type="match status" value="1"/>
</dbReference>
<dbReference type="InterPro" id="IPR012074">
    <property type="entry name" value="GAF_ANTAR"/>
</dbReference>
<dbReference type="InterPro" id="IPR036388">
    <property type="entry name" value="WH-like_DNA-bd_sf"/>
</dbReference>
<gene>
    <name evidence="4" type="ORF">D7223_25175</name>
</gene>
<accession>A0A3A9YY97</accession>
<dbReference type="EMBL" id="RBAK01000012">
    <property type="protein sequence ID" value="RKN41041.1"/>
    <property type="molecule type" value="Genomic_DNA"/>
</dbReference>
<evidence type="ECO:0000256" key="1">
    <source>
        <dbReference type="ARBA" id="ARBA00023015"/>
    </source>
</evidence>
<dbReference type="GO" id="GO:0003723">
    <property type="term" value="F:RNA binding"/>
    <property type="evidence" value="ECO:0007669"/>
    <property type="project" value="InterPro"/>
</dbReference>
<dbReference type="PIRSF" id="PIRSF036625">
    <property type="entry name" value="GAF_ANTAR"/>
    <property type="match status" value="1"/>
</dbReference>
<evidence type="ECO:0000259" key="3">
    <source>
        <dbReference type="PROSITE" id="PS50921"/>
    </source>
</evidence>
<reference evidence="4 5" key="1">
    <citation type="journal article" date="2004" name="Syst. Appl. Microbiol.">
        <title>Cryptoendolithic actinomycetes from antarctic sandstone rock samples: Micromonospora endolithica sp. nov. and two isolates related to Micromonospora coerulea Jensen 1932.</title>
        <authorList>
            <person name="Hirsch P."/>
            <person name="Mevs U."/>
            <person name="Kroppenstedt R.M."/>
            <person name="Schumann P."/>
            <person name="Stackebrandt E."/>
        </authorList>
    </citation>
    <scope>NUCLEOTIDE SEQUENCE [LARGE SCALE GENOMIC DNA]</scope>
    <source>
        <strain evidence="4 5">JCM 12677</strain>
    </source>
</reference>
<dbReference type="OrthoDB" id="7466251at2"/>
<dbReference type="Gene3D" id="3.30.450.40">
    <property type="match status" value="1"/>
</dbReference>
<proteinExistence type="predicted"/>
<dbReference type="InterPro" id="IPR003018">
    <property type="entry name" value="GAF"/>
</dbReference>
<dbReference type="Proteomes" id="UP000281726">
    <property type="component" value="Unassembled WGS sequence"/>
</dbReference>
<dbReference type="InterPro" id="IPR005561">
    <property type="entry name" value="ANTAR"/>
</dbReference>
<feature type="domain" description="ANTAR" evidence="3">
    <location>
        <begin position="172"/>
        <end position="233"/>
    </location>
</feature>
<dbReference type="InterPro" id="IPR029016">
    <property type="entry name" value="GAF-like_dom_sf"/>
</dbReference>
<evidence type="ECO:0000313" key="4">
    <source>
        <dbReference type="EMBL" id="RKN41041.1"/>
    </source>
</evidence>
<dbReference type="SUPFAM" id="SSF55781">
    <property type="entry name" value="GAF domain-like"/>
    <property type="match status" value="1"/>
</dbReference>
<dbReference type="Pfam" id="PF03861">
    <property type="entry name" value="ANTAR"/>
    <property type="match status" value="1"/>
</dbReference>
<dbReference type="AlphaFoldDB" id="A0A3A9YY97"/>